<evidence type="ECO:0000256" key="2">
    <source>
        <dbReference type="SAM" id="SignalP"/>
    </source>
</evidence>
<dbReference type="InterPro" id="IPR009989">
    <property type="entry name" value="TrbM"/>
</dbReference>
<feature type="region of interest" description="Disordered" evidence="1">
    <location>
        <begin position="111"/>
        <end position="133"/>
    </location>
</feature>
<evidence type="ECO:0000313" key="4">
    <source>
        <dbReference type="Proteomes" id="UP000515465"/>
    </source>
</evidence>
<organism evidence="3 4">
    <name type="scientific">Mesorhizobium huakuii</name>
    <dbReference type="NCBI Taxonomy" id="28104"/>
    <lineage>
        <taxon>Bacteria</taxon>
        <taxon>Pseudomonadati</taxon>
        <taxon>Pseudomonadota</taxon>
        <taxon>Alphaproteobacteria</taxon>
        <taxon>Hyphomicrobiales</taxon>
        <taxon>Phyllobacteriaceae</taxon>
        <taxon>Mesorhizobium</taxon>
    </lineage>
</organism>
<feature type="compositionally biased region" description="Low complexity" evidence="1">
    <location>
        <begin position="121"/>
        <end position="133"/>
    </location>
</feature>
<reference evidence="4" key="1">
    <citation type="journal article" date="2020" name="Mol. Plant Microbe">
        <title>Rhizobial microsymbionts of the narrowly endemic Oxytropis species growing in Kamchatka are characterized by significant genetic diversity and possess a set of genes that are associated with T3SS and T6SS secretion systems and can affect the development of symbiosis.</title>
        <authorList>
            <person name="Safronova V."/>
            <person name="Guro P."/>
            <person name="Sazanova A."/>
            <person name="Kuznetsova I."/>
            <person name="Belimov A."/>
            <person name="Yakubov V."/>
            <person name="Chirak E."/>
            <person name="Afonin A."/>
            <person name="Gogolev Y."/>
            <person name="Andronov E."/>
            <person name="Tikhonovich I."/>
        </authorList>
    </citation>
    <scope>NUCLEOTIDE SEQUENCE [LARGE SCALE GENOMIC DNA]</scope>
    <source>
        <strain evidence="4">583</strain>
        <plasmid evidence="4">p_1</plasmid>
    </source>
</reference>
<feature type="chain" id="PRO_5028805018" description="Conjugal transfer protein TrbM" evidence="2">
    <location>
        <begin position="30"/>
        <end position="133"/>
    </location>
</feature>
<proteinExistence type="predicted"/>
<evidence type="ECO:0008006" key="5">
    <source>
        <dbReference type="Google" id="ProtNLM"/>
    </source>
</evidence>
<accession>A0A7G6T5N1</accession>
<sequence length="133" mass="14077">MTNQVTTMKKLWILMVASFIAGGTGSVAAQETMQGDQKDACEALLCLVAGSAPSECTPPLRRYFSIRADKPSDERKKRRNFLKMCPSGQDDLVESIVKGKCNSAYQDCSTPGGNSGGGAAGTQPGNGQQTQAR</sequence>
<dbReference type="RefSeq" id="WP_183465778.1">
    <property type="nucleotide sequence ID" value="NZ_CP050299.1"/>
</dbReference>
<dbReference type="AlphaFoldDB" id="A0A7G6T5N1"/>
<protein>
    <recommendedName>
        <fullName evidence="5">Conjugal transfer protein TrbM</fullName>
    </recommendedName>
</protein>
<keyword evidence="2" id="KW-0732">Signal</keyword>
<dbReference type="EMBL" id="CP050299">
    <property type="protein sequence ID" value="QND62063.1"/>
    <property type="molecule type" value="Genomic_DNA"/>
</dbReference>
<keyword evidence="3" id="KW-0614">Plasmid</keyword>
<evidence type="ECO:0000256" key="1">
    <source>
        <dbReference type="SAM" id="MobiDB-lite"/>
    </source>
</evidence>
<name>A0A7G6T5N1_9HYPH</name>
<evidence type="ECO:0000313" key="3">
    <source>
        <dbReference type="EMBL" id="QND62063.1"/>
    </source>
</evidence>
<feature type="signal peptide" evidence="2">
    <location>
        <begin position="1"/>
        <end position="29"/>
    </location>
</feature>
<geneLocation type="plasmid" evidence="3 4">
    <name>p_1</name>
</geneLocation>
<dbReference type="Proteomes" id="UP000515465">
    <property type="component" value="Plasmid p_1"/>
</dbReference>
<dbReference type="Pfam" id="PF07424">
    <property type="entry name" value="TrbM"/>
    <property type="match status" value="1"/>
</dbReference>
<gene>
    <name evidence="3" type="ORF">HB778_38885</name>
</gene>